<evidence type="ECO:0000313" key="7">
    <source>
        <dbReference type="Proteomes" id="UP001597327"/>
    </source>
</evidence>
<dbReference type="SUPFAM" id="SSF53697">
    <property type="entry name" value="SIS domain"/>
    <property type="match status" value="1"/>
</dbReference>
<dbReference type="SUPFAM" id="SSF46689">
    <property type="entry name" value="Homeodomain-like"/>
    <property type="match status" value="1"/>
</dbReference>
<protein>
    <submittedName>
        <fullName evidence="6">MurR/RpiR family transcriptional regulator</fullName>
    </submittedName>
</protein>
<feature type="domain" description="SIS" evidence="5">
    <location>
        <begin position="130"/>
        <end position="267"/>
    </location>
</feature>
<dbReference type="PROSITE" id="PS51071">
    <property type="entry name" value="HTH_RPIR"/>
    <property type="match status" value="1"/>
</dbReference>
<dbReference type="InterPro" id="IPR036388">
    <property type="entry name" value="WH-like_DNA-bd_sf"/>
</dbReference>
<keyword evidence="1" id="KW-0805">Transcription regulation</keyword>
<feature type="domain" description="HTH rpiR-type" evidence="4">
    <location>
        <begin position="4"/>
        <end position="80"/>
    </location>
</feature>
<dbReference type="Gene3D" id="1.10.10.10">
    <property type="entry name" value="Winged helix-like DNA-binding domain superfamily/Winged helix DNA-binding domain"/>
    <property type="match status" value="1"/>
</dbReference>
<accession>A0ABW4JVY5</accession>
<keyword evidence="3" id="KW-0804">Transcription</keyword>
<proteinExistence type="predicted"/>
<dbReference type="InterPro" id="IPR000281">
    <property type="entry name" value="HTH_RpiR"/>
</dbReference>
<dbReference type="InterPro" id="IPR001347">
    <property type="entry name" value="SIS_dom"/>
</dbReference>
<evidence type="ECO:0000256" key="2">
    <source>
        <dbReference type="ARBA" id="ARBA00023125"/>
    </source>
</evidence>
<name>A0ABW4JVY5_9HYPH</name>
<dbReference type="Pfam" id="PF01380">
    <property type="entry name" value="SIS"/>
    <property type="match status" value="1"/>
</dbReference>
<keyword evidence="7" id="KW-1185">Reference proteome</keyword>
<dbReference type="PANTHER" id="PTHR30514">
    <property type="entry name" value="GLUCOKINASE"/>
    <property type="match status" value="1"/>
</dbReference>
<dbReference type="EMBL" id="JBHUFA010000004">
    <property type="protein sequence ID" value="MFD1696115.1"/>
    <property type="molecule type" value="Genomic_DNA"/>
</dbReference>
<evidence type="ECO:0000256" key="3">
    <source>
        <dbReference type="ARBA" id="ARBA00023163"/>
    </source>
</evidence>
<dbReference type="Gene3D" id="3.40.50.10490">
    <property type="entry name" value="Glucose-6-phosphate isomerase like protein, domain 1"/>
    <property type="match status" value="1"/>
</dbReference>
<gene>
    <name evidence="6" type="ORF">ACFSC7_11360</name>
</gene>
<dbReference type="PROSITE" id="PS51464">
    <property type="entry name" value="SIS"/>
    <property type="match status" value="1"/>
</dbReference>
<keyword evidence="2" id="KW-0238">DNA-binding</keyword>
<dbReference type="InterPro" id="IPR047640">
    <property type="entry name" value="RpiR-like"/>
</dbReference>
<dbReference type="CDD" id="cd05013">
    <property type="entry name" value="SIS_RpiR"/>
    <property type="match status" value="1"/>
</dbReference>
<dbReference type="RefSeq" id="WP_149892978.1">
    <property type="nucleotide sequence ID" value="NZ_JBHUFA010000004.1"/>
</dbReference>
<dbReference type="InterPro" id="IPR035472">
    <property type="entry name" value="RpiR-like_SIS"/>
</dbReference>
<sequence length="302" mass="32642">MEHPPLTQALIAAFPGLSAELQKAARYVIDNPRDVALLSMREQARRAGVQPATMMRLAKQNGYEGYDEVRTLYADAMRALTGGFATKAGHHARLQQLEGEEALAANLFTAIHGQIQALTSPNVLRTITVAARAIAEARRVYCLGLRASHPVAFQMHYILSLIGEKSVLLDGIAGTGPDAIRYAEPQDVLFVASVLPYTRQTLDLATYAKERGMRIVALTDSAVSPLARLADHPLLAATESPGFYHTMTPIFALAEVLAVLIAGHGGEDTLRALKSLDDYHTDFQTHAAERTPVPAANGIKAR</sequence>
<evidence type="ECO:0000259" key="5">
    <source>
        <dbReference type="PROSITE" id="PS51464"/>
    </source>
</evidence>
<organism evidence="6 7">
    <name type="scientific">Roseibium aestuarii</name>
    <dbReference type="NCBI Taxonomy" id="2600299"/>
    <lineage>
        <taxon>Bacteria</taxon>
        <taxon>Pseudomonadati</taxon>
        <taxon>Pseudomonadota</taxon>
        <taxon>Alphaproteobacteria</taxon>
        <taxon>Hyphomicrobiales</taxon>
        <taxon>Stappiaceae</taxon>
        <taxon>Roseibium</taxon>
    </lineage>
</organism>
<comment type="caution">
    <text evidence="6">The sequence shown here is derived from an EMBL/GenBank/DDBJ whole genome shotgun (WGS) entry which is preliminary data.</text>
</comment>
<dbReference type="InterPro" id="IPR046348">
    <property type="entry name" value="SIS_dom_sf"/>
</dbReference>
<dbReference type="PANTHER" id="PTHR30514:SF18">
    <property type="entry name" value="RPIR-FAMILY TRANSCRIPTIONAL REGULATOR"/>
    <property type="match status" value="1"/>
</dbReference>
<evidence type="ECO:0000259" key="4">
    <source>
        <dbReference type="PROSITE" id="PS51071"/>
    </source>
</evidence>
<evidence type="ECO:0000313" key="6">
    <source>
        <dbReference type="EMBL" id="MFD1696115.1"/>
    </source>
</evidence>
<dbReference type="Proteomes" id="UP001597327">
    <property type="component" value="Unassembled WGS sequence"/>
</dbReference>
<reference evidence="7" key="1">
    <citation type="journal article" date="2019" name="Int. J. Syst. Evol. Microbiol.">
        <title>The Global Catalogue of Microorganisms (GCM) 10K type strain sequencing project: providing services to taxonomists for standard genome sequencing and annotation.</title>
        <authorList>
            <consortium name="The Broad Institute Genomics Platform"/>
            <consortium name="The Broad Institute Genome Sequencing Center for Infectious Disease"/>
            <person name="Wu L."/>
            <person name="Ma J."/>
        </authorList>
    </citation>
    <scope>NUCLEOTIDE SEQUENCE [LARGE SCALE GENOMIC DNA]</scope>
    <source>
        <strain evidence="7">JCM 3369</strain>
    </source>
</reference>
<evidence type="ECO:0000256" key="1">
    <source>
        <dbReference type="ARBA" id="ARBA00023015"/>
    </source>
</evidence>
<dbReference type="InterPro" id="IPR009057">
    <property type="entry name" value="Homeodomain-like_sf"/>
</dbReference>